<sequence>MKFTPEHEALRQTWKTLIDREVNPYVDEWEREGQFPAHELFKKMGNAGLLGVDKPVEFGGSGLDFSYAMICSESLGLVNGGSIPMATGVQISMATPALARYGSDELRQEFLAPSISGDYVACLGVSETGAGSDVASIKTTARRVGGDWVINGGKMWTTNGAQADWMCLLANSGDGPVHKNKSLIVVPMKTKGISIVKKLNKLGMRASDTVQTFFDEVKVPVRYTIGQPGSGFIYQMQQFQEERLWAGAGTLMGCERIINATIDYTRERQVFGRPLLDNQVVHFRLAELKSEVEALRSLVYRACEDYLAGKDVTMLASMGKLKAGRLRREVSDACLQYWGGAGYLWDSPVARSYRDGRLGSIGGGADEVMLQIISKLMGTMPRLDNR</sequence>
<dbReference type="GO" id="GO:0005737">
    <property type="term" value="C:cytoplasm"/>
    <property type="evidence" value="ECO:0007669"/>
    <property type="project" value="TreeGrafter"/>
</dbReference>
<dbReference type="GO" id="GO:0003995">
    <property type="term" value="F:acyl-CoA dehydrogenase activity"/>
    <property type="evidence" value="ECO:0007669"/>
    <property type="project" value="InterPro"/>
</dbReference>
<name>A0A1T4RYE4_9HYPH</name>
<dbReference type="InterPro" id="IPR009100">
    <property type="entry name" value="AcylCoA_DH/oxidase_NM_dom_sf"/>
</dbReference>
<dbReference type="SUPFAM" id="SSF56645">
    <property type="entry name" value="Acyl-CoA dehydrogenase NM domain-like"/>
    <property type="match status" value="1"/>
</dbReference>
<keyword evidence="3 6" id="KW-0285">Flavoprotein</keyword>
<dbReference type="RefSeq" id="WP_085935848.1">
    <property type="nucleotide sequence ID" value="NZ_FUWJ01000006.1"/>
</dbReference>
<dbReference type="InterPro" id="IPR046373">
    <property type="entry name" value="Acyl-CoA_Oxase/DH_mid-dom_sf"/>
</dbReference>
<dbReference type="AlphaFoldDB" id="A0A1T4RYE4"/>
<accession>A0A1T4RYE4</accession>
<dbReference type="PANTHER" id="PTHR48083:SF6">
    <property type="entry name" value="ACYL-COA DEHYDROGENASE 6"/>
    <property type="match status" value="1"/>
</dbReference>
<dbReference type="PANTHER" id="PTHR48083">
    <property type="entry name" value="MEDIUM-CHAIN SPECIFIC ACYL-COA DEHYDROGENASE, MITOCHONDRIAL-RELATED"/>
    <property type="match status" value="1"/>
</dbReference>
<dbReference type="GO" id="GO:0033539">
    <property type="term" value="P:fatty acid beta-oxidation using acyl-CoA dehydrogenase"/>
    <property type="evidence" value="ECO:0007669"/>
    <property type="project" value="TreeGrafter"/>
</dbReference>
<keyword evidence="5 6" id="KW-0560">Oxidoreductase</keyword>
<dbReference type="SUPFAM" id="SSF47203">
    <property type="entry name" value="Acyl-CoA dehydrogenase C-terminal domain-like"/>
    <property type="match status" value="1"/>
</dbReference>
<dbReference type="InterPro" id="IPR006091">
    <property type="entry name" value="Acyl-CoA_Oxase/DH_mid-dom"/>
</dbReference>
<dbReference type="Proteomes" id="UP000190092">
    <property type="component" value="Unassembled WGS sequence"/>
</dbReference>
<reference evidence="11" key="1">
    <citation type="submission" date="2017-02" db="EMBL/GenBank/DDBJ databases">
        <authorList>
            <person name="Varghese N."/>
            <person name="Submissions S."/>
        </authorList>
    </citation>
    <scope>NUCLEOTIDE SEQUENCE [LARGE SCALE GENOMIC DNA]</scope>
    <source>
        <strain evidence="11">ATCC 27094</strain>
    </source>
</reference>
<organism evidence="10 11">
    <name type="scientific">Enhydrobacter aerosaccus</name>
    <dbReference type="NCBI Taxonomy" id="225324"/>
    <lineage>
        <taxon>Bacteria</taxon>
        <taxon>Pseudomonadati</taxon>
        <taxon>Pseudomonadota</taxon>
        <taxon>Alphaproteobacteria</taxon>
        <taxon>Hyphomicrobiales</taxon>
        <taxon>Enhydrobacter</taxon>
    </lineage>
</organism>
<evidence type="ECO:0000259" key="9">
    <source>
        <dbReference type="Pfam" id="PF02771"/>
    </source>
</evidence>
<proteinExistence type="inferred from homology"/>
<dbReference type="FunFam" id="2.40.110.10:FF:000002">
    <property type="entry name" value="Acyl-CoA dehydrogenase fadE12"/>
    <property type="match status" value="1"/>
</dbReference>
<feature type="domain" description="Acyl-CoA dehydrogenase/oxidase C-terminal" evidence="7">
    <location>
        <begin position="229"/>
        <end position="375"/>
    </location>
</feature>
<dbReference type="InterPro" id="IPR036250">
    <property type="entry name" value="AcylCo_DH-like_C"/>
</dbReference>
<dbReference type="STRING" id="225324.SAMN02745126_04164"/>
<keyword evidence="4 6" id="KW-0274">FAD</keyword>
<comment type="cofactor">
    <cofactor evidence="1 6">
        <name>FAD</name>
        <dbReference type="ChEBI" id="CHEBI:57692"/>
    </cofactor>
</comment>
<evidence type="ECO:0000259" key="8">
    <source>
        <dbReference type="Pfam" id="PF02770"/>
    </source>
</evidence>
<evidence type="ECO:0000256" key="3">
    <source>
        <dbReference type="ARBA" id="ARBA00022630"/>
    </source>
</evidence>
<dbReference type="Gene3D" id="2.40.110.10">
    <property type="entry name" value="Butyryl-CoA Dehydrogenase, subunit A, domain 2"/>
    <property type="match status" value="1"/>
</dbReference>
<evidence type="ECO:0000256" key="1">
    <source>
        <dbReference type="ARBA" id="ARBA00001974"/>
    </source>
</evidence>
<feature type="domain" description="Acyl-CoA dehydrogenase/oxidase N-terminal" evidence="9">
    <location>
        <begin position="4"/>
        <end position="118"/>
    </location>
</feature>
<dbReference type="InterPro" id="IPR006089">
    <property type="entry name" value="Acyl-CoA_DH_CS"/>
</dbReference>
<dbReference type="PROSITE" id="PS00072">
    <property type="entry name" value="ACYL_COA_DH_1"/>
    <property type="match status" value="1"/>
</dbReference>
<dbReference type="Pfam" id="PF00441">
    <property type="entry name" value="Acyl-CoA_dh_1"/>
    <property type="match status" value="1"/>
</dbReference>
<protein>
    <submittedName>
        <fullName evidence="10">Citronellyl-CoA dehydrogenase</fullName>
    </submittedName>
</protein>
<dbReference type="OrthoDB" id="5510711at2"/>
<dbReference type="Gene3D" id="1.20.140.10">
    <property type="entry name" value="Butyryl-CoA Dehydrogenase, subunit A, domain 3"/>
    <property type="match status" value="1"/>
</dbReference>
<dbReference type="PROSITE" id="PS00073">
    <property type="entry name" value="ACYL_COA_DH_2"/>
    <property type="match status" value="1"/>
</dbReference>
<evidence type="ECO:0000259" key="7">
    <source>
        <dbReference type="Pfam" id="PF00441"/>
    </source>
</evidence>
<evidence type="ECO:0000313" key="11">
    <source>
        <dbReference type="Proteomes" id="UP000190092"/>
    </source>
</evidence>
<dbReference type="PIRSF" id="PIRSF016578">
    <property type="entry name" value="HsaA"/>
    <property type="match status" value="1"/>
</dbReference>
<dbReference type="InterPro" id="IPR013786">
    <property type="entry name" value="AcylCoA_DH/ox_N"/>
</dbReference>
<comment type="similarity">
    <text evidence="2 6">Belongs to the acyl-CoA dehydrogenase family.</text>
</comment>
<evidence type="ECO:0000256" key="6">
    <source>
        <dbReference type="RuleBase" id="RU362125"/>
    </source>
</evidence>
<dbReference type="EMBL" id="FUWJ01000006">
    <property type="protein sequence ID" value="SKA20955.1"/>
    <property type="molecule type" value="Genomic_DNA"/>
</dbReference>
<feature type="domain" description="Acyl-CoA oxidase/dehydrogenase middle" evidence="8">
    <location>
        <begin position="122"/>
        <end position="217"/>
    </location>
</feature>
<dbReference type="Pfam" id="PF02771">
    <property type="entry name" value="Acyl-CoA_dh_N"/>
    <property type="match status" value="1"/>
</dbReference>
<gene>
    <name evidence="10" type="ORF">SAMN02745126_04164</name>
</gene>
<dbReference type="InterPro" id="IPR009075">
    <property type="entry name" value="AcylCo_DH/oxidase_C"/>
</dbReference>
<dbReference type="Gene3D" id="1.10.540.10">
    <property type="entry name" value="Acyl-CoA dehydrogenase/oxidase, N-terminal domain"/>
    <property type="match status" value="1"/>
</dbReference>
<dbReference type="InterPro" id="IPR050741">
    <property type="entry name" value="Acyl-CoA_dehydrogenase"/>
</dbReference>
<evidence type="ECO:0000256" key="2">
    <source>
        <dbReference type="ARBA" id="ARBA00009347"/>
    </source>
</evidence>
<dbReference type="InterPro" id="IPR037069">
    <property type="entry name" value="AcylCoA_DH/ox_N_sf"/>
</dbReference>
<evidence type="ECO:0000256" key="5">
    <source>
        <dbReference type="ARBA" id="ARBA00023002"/>
    </source>
</evidence>
<evidence type="ECO:0000256" key="4">
    <source>
        <dbReference type="ARBA" id="ARBA00022827"/>
    </source>
</evidence>
<dbReference type="GO" id="GO:0050660">
    <property type="term" value="F:flavin adenine dinucleotide binding"/>
    <property type="evidence" value="ECO:0007669"/>
    <property type="project" value="InterPro"/>
</dbReference>
<evidence type="ECO:0000313" key="10">
    <source>
        <dbReference type="EMBL" id="SKA20955.1"/>
    </source>
</evidence>
<dbReference type="Pfam" id="PF02770">
    <property type="entry name" value="Acyl-CoA_dh_M"/>
    <property type="match status" value="1"/>
</dbReference>
<keyword evidence="11" id="KW-1185">Reference proteome</keyword>